<dbReference type="Proteomes" id="UP000095283">
    <property type="component" value="Unplaced"/>
</dbReference>
<dbReference type="SUPFAM" id="SSF48508">
    <property type="entry name" value="Nuclear receptor ligand-binding domain"/>
    <property type="match status" value="1"/>
</dbReference>
<evidence type="ECO:0000256" key="3">
    <source>
        <dbReference type="ARBA" id="ARBA00023170"/>
    </source>
</evidence>
<protein>
    <submittedName>
        <fullName evidence="7">NR LBD domain-containing protein</fullName>
    </submittedName>
</protein>
<dbReference type="Pfam" id="PF00104">
    <property type="entry name" value="Hormone_recep"/>
    <property type="match status" value="1"/>
</dbReference>
<keyword evidence="6" id="KW-1185">Reference proteome</keyword>
<dbReference type="InterPro" id="IPR000536">
    <property type="entry name" value="Nucl_hrmn_rcpt_lig-bd"/>
</dbReference>
<dbReference type="InterPro" id="IPR035500">
    <property type="entry name" value="NHR-like_dom_sf"/>
</dbReference>
<organism evidence="6 7">
    <name type="scientific">Heterorhabditis bacteriophora</name>
    <name type="common">Entomopathogenic nematode worm</name>
    <dbReference type="NCBI Taxonomy" id="37862"/>
    <lineage>
        <taxon>Eukaryota</taxon>
        <taxon>Metazoa</taxon>
        <taxon>Ecdysozoa</taxon>
        <taxon>Nematoda</taxon>
        <taxon>Chromadorea</taxon>
        <taxon>Rhabditida</taxon>
        <taxon>Rhabditina</taxon>
        <taxon>Rhabditomorpha</taxon>
        <taxon>Strongyloidea</taxon>
        <taxon>Heterorhabditidae</taxon>
        <taxon>Heterorhabditis</taxon>
    </lineage>
</organism>
<evidence type="ECO:0000256" key="4">
    <source>
        <dbReference type="SAM" id="MobiDB-lite"/>
    </source>
</evidence>
<evidence type="ECO:0000313" key="7">
    <source>
        <dbReference type="WBParaSite" id="Hba_18227"/>
    </source>
</evidence>
<keyword evidence="2" id="KW-0804">Transcription</keyword>
<dbReference type="PROSITE" id="PS51843">
    <property type="entry name" value="NR_LBD"/>
    <property type="match status" value="1"/>
</dbReference>
<dbReference type="WBParaSite" id="Hba_18227">
    <property type="protein sequence ID" value="Hba_18227"/>
    <property type="gene ID" value="Hba_18227"/>
</dbReference>
<accession>A0A1I7XKD3</accession>
<evidence type="ECO:0000256" key="2">
    <source>
        <dbReference type="ARBA" id="ARBA00023163"/>
    </source>
</evidence>
<evidence type="ECO:0000256" key="1">
    <source>
        <dbReference type="ARBA" id="ARBA00023015"/>
    </source>
</evidence>
<dbReference type="Gene3D" id="1.10.565.10">
    <property type="entry name" value="Retinoid X Receptor"/>
    <property type="match status" value="1"/>
</dbReference>
<keyword evidence="1" id="KW-0805">Transcription regulation</keyword>
<feature type="region of interest" description="Disordered" evidence="4">
    <location>
        <begin position="65"/>
        <end position="87"/>
    </location>
</feature>
<sequence>MLDQLLKPLRQMQIDMTEFAAFKAIFFLNPDADDVTTFSKTQLSEGRSSITNALYRYMLKKKGSEEAGDSREESNSLISNPDPVCGSETSADNKWMIVTTSILVTDIEFEQCSCDTISC</sequence>
<reference evidence="7" key="1">
    <citation type="submission" date="2016-11" db="UniProtKB">
        <authorList>
            <consortium name="WormBaseParasite"/>
        </authorList>
    </citation>
    <scope>IDENTIFICATION</scope>
</reference>
<feature type="compositionally biased region" description="Basic and acidic residues" evidence="4">
    <location>
        <begin position="65"/>
        <end position="74"/>
    </location>
</feature>
<name>A0A1I7XKD3_HETBA</name>
<evidence type="ECO:0000259" key="5">
    <source>
        <dbReference type="PROSITE" id="PS51843"/>
    </source>
</evidence>
<evidence type="ECO:0000313" key="6">
    <source>
        <dbReference type="Proteomes" id="UP000095283"/>
    </source>
</evidence>
<keyword evidence="3" id="KW-0675">Receptor</keyword>
<proteinExistence type="predicted"/>
<feature type="domain" description="NR LBD" evidence="5">
    <location>
        <begin position="1"/>
        <end position="119"/>
    </location>
</feature>
<dbReference type="AlphaFoldDB" id="A0A1I7XKD3"/>